<feature type="transmembrane region" description="Helical" evidence="4">
    <location>
        <begin position="59"/>
        <end position="83"/>
    </location>
</feature>
<keyword evidence="2" id="KW-0328">Glycosyltransferase</keyword>
<evidence type="ECO:0000256" key="2">
    <source>
        <dbReference type="ARBA" id="ARBA00022676"/>
    </source>
</evidence>
<dbReference type="GO" id="GO:0016757">
    <property type="term" value="F:glycosyltransferase activity"/>
    <property type="evidence" value="ECO:0007669"/>
    <property type="project" value="UniProtKB-KW"/>
</dbReference>
<dbReference type="PANTHER" id="PTHR43630:SF1">
    <property type="entry name" value="POLY-BETA-1,6-N-ACETYL-D-GLUCOSAMINE SYNTHASE"/>
    <property type="match status" value="1"/>
</dbReference>
<dbReference type="AlphaFoldDB" id="A0A5R8LN69"/>
<feature type="transmembrane region" description="Helical" evidence="4">
    <location>
        <begin position="409"/>
        <end position="430"/>
    </location>
</feature>
<keyword evidence="3 5" id="KW-0808">Transferase</keyword>
<feature type="transmembrane region" description="Helical" evidence="4">
    <location>
        <begin position="28"/>
        <end position="53"/>
    </location>
</feature>
<dbReference type="Proteomes" id="UP000309885">
    <property type="component" value="Unassembled WGS sequence"/>
</dbReference>
<feature type="transmembrane region" description="Helical" evidence="4">
    <location>
        <begin position="373"/>
        <end position="397"/>
    </location>
</feature>
<feature type="transmembrane region" description="Helical" evidence="4">
    <location>
        <begin position="450"/>
        <end position="471"/>
    </location>
</feature>
<dbReference type="SUPFAM" id="SSF53448">
    <property type="entry name" value="Nucleotide-diphospho-sugar transferases"/>
    <property type="match status" value="1"/>
</dbReference>
<dbReference type="PANTHER" id="PTHR43630">
    <property type="entry name" value="POLY-BETA-1,6-N-ACETYL-D-GLUCOSAMINE SYNTHASE"/>
    <property type="match status" value="1"/>
</dbReference>
<protein>
    <submittedName>
        <fullName evidence="5">Glycosyltransferase</fullName>
    </submittedName>
</protein>
<comment type="similarity">
    <text evidence="1">Belongs to the glycosyltransferase 2 family.</text>
</comment>
<organism evidence="5 6">
    <name type="scientific">Lacticaseibacillus zeae</name>
    <name type="common">Lactobacillus zeae</name>
    <dbReference type="NCBI Taxonomy" id="57037"/>
    <lineage>
        <taxon>Bacteria</taxon>
        <taxon>Bacillati</taxon>
        <taxon>Bacillota</taxon>
        <taxon>Bacilli</taxon>
        <taxon>Lactobacillales</taxon>
        <taxon>Lactobacillaceae</taxon>
        <taxon>Lacticaseibacillus</taxon>
    </lineage>
</organism>
<evidence type="ECO:0000256" key="1">
    <source>
        <dbReference type="ARBA" id="ARBA00006739"/>
    </source>
</evidence>
<sequence>MISIETAYRSRAKGVVSVFKHFSKLDSWALVLFLLIVIGGPILILLSISHSFLPFIHHFGFVIFLIVISSSTWVLLLTMYYVFMMLFGWGKARRDYPLVAPKSRFLILIPAHNEAAVITATLEHLQQLDYPQAAYHIVVVSDQSTDQTTALAAAQGVQVIDTSRQRYQRVGVGKPAGLQYALDELTDSGTLEQYDLVMVLDADNFTDPNLLRELDSQYQAKHFTAIQAYLDSKNDNTLLTLGYAMSYWTMNRFFQLSKYRLGLDNSIGGTGFVVERQWLEANHGFQSHSLTEDLEMEIRIVESGGTVGWNHFARIYDEKPDHLRASMTQRFRWSRGHWYTAFHNLVPLLHHFLKTGDLRDLDQLSYLFSMRQNFQYLLASFFGIAWVISLLMPSLGLHPIWLIDVDRSYFVPITLINWLILLEGFIPMIAGFLYDANWEGSKWLITPKAVLAFFWFSLTYLIVQIGGLLTFPNQKAWAHTQHVLTVTHHL</sequence>
<keyword evidence="4" id="KW-0812">Transmembrane</keyword>
<comment type="caution">
    <text evidence="5">The sequence shown here is derived from an EMBL/GenBank/DDBJ whole genome shotgun (WGS) entry which is preliminary data.</text>
</comment>
<gene>
    <name evidence="5" type="ORF">FEI15_10085</name>
</gene>
<evidence type="ECO:0000256" key="3">
    <source>
        <dbReference type="ARBA" id="ARBA00022679"/>
    </source>
</evidence>
<evidence type="ECO:0000313" key="5">
    <source>
        <dbReference type="EMBL" id="TLF38633.1"/>
    </source>
</evidence>
<keyword evidence="4" id="KW-0472">Membrane</keyword>
<dbReference type="Gene3D" id="3.90.550.10">
    <property type="entry name" value="Spore Coat Polysaccharide Biosynthesis Protein SpsA, Chain A"/>
    <property type="match status" value="1"/>
</dbReference>
<evidence type="ECO:0000256" key="4">
    <source>
        <dbReference type="SAM" id="Phobius"/>
    </source>
</evidence>
<accession>A0A5R8LN69</accession>
<reference evidence="5 6" key="1">
    <citation type="submission" date="2019-05" db="EMBL/GenBank/DDBJ databases">
        <title>Genome-based reclassification of Lactobacillus casei as Lactobacillus casei subsp. casei. subsp.nov., description of Lactobacillus casei subsp. zeae subsp. nov., and emended description of Lactobacillus casei.</title>
        <authorList>
            <person name="Huang C.-H."/>
        </authorList>
    </citation>
    <scope>NUCLEOTIDE SEQUENCE [LARGE SCALE GENOMIC DNA]</scope>
    <source>
        <strain evidence="5 6">CRBIP24.44</strain>
    </source>
</reference>
<dbReference type="InterPro" id="IPR029044">
    <property type="entry name" value="Nucleotide-diphossugar_trans"/>
</dbReference>
<name>A0A5R8LN69_LACZE</name>
<evidence type="ECO:0000313" key="6">
    <source>
        <dbReference type="Proteomes" id="UP000309885"/>
    </source>
</evidence>
<keyword evidence="4" id="KW-1133">Transmembrane helix</keyword>
<dbReference type="Pfam" id="PF13641">
    <property type="entry name" value="Glyco_tranf_2_3"/>
    <property type="match status" value="1"/>
</dbReference>
<dbReference type="CDD" id="cd06438">
    <property type="entry name" value="EpsO_like"/>
    <property type="match status" value="1"/>
</dbReference>
<proteinExistence type="inferred from homology"/>
<dbReference type="EMBL" id="VBWO01000009">
    <property type="protein sequence ID" value="TLF38633.1"/>
    <property type="molecule type" value="Genomic_DNA"/>
</dbReference>